<dbReference type="GO" id="GO:0046872">
    <property type="term" value="F:metal ion binding"/>
    <property type="evidence" value="ECO:0007669"/>
    <property type="project" value="UniProtKB-KW"/>
</dbReference>
<dbReference type="SUPFAM" id="SSF56784">
    <property type="entry name" value="HAD-like"/>
    <property type="match status" value="1"/>
</dbReference>
<dbReference type="EMBL" id="WKLP01000029">
    <property type="protein sequence ID" value="MRY13387.1"/>
    <property type="molecule type" value="Genomic_DNA"/>
</dbReference>
<dbReference type="InterPro" id="IPR041492">
    <property type="entry name" value="HAD_2"/>
</dbReference>
<evidence type="ECO:0000256" key="2">
    <source>
        <dbReference type="ARBA" id="ARBA00022723"/>
    </source>
</evidence>
<dbReference type="AlphaFoldDB" id="A0A6G1ZHH9"/>
<protein>
    <submittedName>
        <fullName evidence="5">HAD-IA family hydrolase</fullName>
    </submittedName>
</protein>
<dbReference type="InterPro" id="IPR036412">
    <property type="entry name" value="HAD-like_sf"/>
</dbReference>
<evidence type="ECO:0000256" key="4">
    <source>
        <dbReference type="ARBA" id="ARBA00022842"/>
    </source>
</evidence>
<dbReference type="InterPro" id="IPR023214">
    <property type="entry name" value="HAD_sf"/>
</dbReference>
<dbReference type="RefSeq" id="WP_010802981.1">
    <property type="nucleotide sequence ID" value="NZ_CAJSYT010000003.1"/>
</dbReference>
<dbReference type="PANTHER" id="PTHR46470:SF2">
    <property type="entry name" value="GLYCERALDEHYDE 3-PHOSPHATE PHOSPHATASE"/>
    <property type="match status" value="1"/>
</dbReference>
<evidence type="ECO:0000256" key="3">
    <source>
        <dbReference type="ARBA" id="ARBA00022801"/>
    </source>
</evidence>
<dbReference type="GO" id="GO:0016791">
    <property type="term" value="F:phosphatase activity"/>
    <property type="evidence" value="ECO:0007669"/>
    <property type="project" value="TreeGrafter"/>
</dbReference>
<dbReference type="PANTHER" id="PTHR46470">
    <property type="entry name" value="N-ACYLNEURAMINATE-9-PHOSPHATASE"/>
    <property type="match status" value="1"/>
</dbReference>
<dbReference type="SFLD" id="SFLDS00003">
    <property type="entry name" value="Haloacid_Dehalogenase"/>
    <property type="match status" value="1"/>
</dbReference>
<name>A0A6G1ZHH9_9BACT</name>
<keyword evidence="2" id="KW-0479">Metal-binding</keyword>
<dbReference type="InterPro" id="IPR051400">
    <property type="entry name" value="HAD-like_hydrolase"/>
</dbReference>
<evidence type="ECO:0000256" key="1">
    <source>
        <dbReference type="ARBA" id="ARBA00001946"/>
    </source>
</evidence>
<dbReference type="Gene3D" id="3.40.50.1000">
    <property type="entry name" value="HAD superfamily/HAD-like"/>
    <property type="match status" value="1"/>
</dbReference>
<dbReference type="InterPro" id="IPR006439">
    <property type="entry name" value="HAD-SF_hydro_IA"/>
</dbReference>
<gene>
    <name evidence="5" type="ORF">GKE01_18250</name>
</gene>
<accession>A0A6G1ZHH9</accession>
<comment type="caution">
    <text evidence="5">The sequence shown here is derived from an EMBL/GenBank/DDBJ whole genome shotgun (WGS) entry which is preliminary data.</text>
</comment>
<keyword evidence="4" id="KW-0460">Magnesium</keyword>
<dbReference type="Pfam" id="PF13419">
    <property type="entry name" value="HAD_2"/>
    <property type="match status" value="1"/>
</dbReference>
<sequence>MKNKIFIFDLDDTLYKEIDFLYSAYLEIAGWIELKFSLKGIYVFMLEAYKEKADVFSRLIDTYDLSLTKTDLLSVYRSHRPDIRLELDTLKALEILKQDFTLGMITDGRSITQRNKFRALGLEQFIGNENLVISEEFGSEKPSERNFMFFQNKYADAKFVYVGDNLRKDFITPNKLGWKTICLLDDGRNIHRQDFSCQEEYLPDVKIRTLKELLSL</sequence>
<keyword evidence="3 5" id="KW-0378">Hydrolase</keyword>
<dbReference type="SFLD" id="SFLDG01129">
    <property type="entry name" value="C1.5:_HAD__Beta-PGM__Phosphata"/>
    <property type="match status" value="1"/>
</dbReference>
<comment type="cofactor">
    <cofactor evidence="1">
        <name>Mg(2+)</name>
        <dbReference type="ChEBI" id="CHEBI:18420"/>
    </cofactor>
</comment>
<dbReference type="NCBIfam" id="TIGR01549">
    <property type="entry name" value="HAD-SF-IA-v1"/>
    <property type="match status" value="1"/>
</dbReference>
<dbReference type="GO" id="GO:0044281">
    <property type="term" value="P:small molecule metabolic process"/>
    <property type="evidence" value="ECO:0007669"/>
    <property type="project" value="UniProtKB-ARBA"/>
</dbReference>
<organism evidence="5">
    <name type="scientific">Parabacteroides goldsteinii</name>
    <dbReference type="NCBI Taxonomy" id="328812"/>
    <lineage>
        <taxon>Bacteria</taxon>
        <taxon>Pseudomonadati</taxon>
        <taxon>Bacteroidota</taxon>
        <taxon>Bacteroidia</taxon>
        <taxon>Bacteroidales</taxon>
        <taxon>Tannerellaceae</taxon>
        <taxon>Parabacteroides</taxon>
    </lineage>
</organism>
<dbReference type="Gene3D" id="1.10.150.520">
    <property type="match status" value="1"/>
</dbReference>
<evidence type="ECO:0000313" key="5">
    <source>
        <dbReference type="EMBL" id="MRY13387.1"/>
    </source>
</evidence>
<reference evidence="5" key="1">
    <citation type="journal article" date="2019" name="Nat. Med.">
        <title>A library of human gut bacterial isolates paired with longitudinal multiomics data enables mechanistic microbiome research.</title>
        <authorList>
            <person name="Poyet M."/>
            <person name="Groussin M."/>
            <person name="Gibbons S.M."/>
            <person name="Avila-Pacheco J."/>
            <person name="Jiang X."/>
            <person name="Kearney S.M."/>
            <person name="Perrotta A.R."/>
            <person name="Berdy B."/>
            <person name="Zhao S."/>
            <person name="Lieberman T.D."/>
            <person name="Swanson P.K."/>
            <person name="Smith M."/>
            <person name="Roesemann S."/>
            <person name="Alexander J.E."/>
            <person name="Rich S.A."/>
            <person name="Livny J."/>
            <person name="Vlamakis H."/>
            <person name="Clish C."/>
            <person name="Bullock K."/>
            <person name="Deik A."/>
            <person name="Scott J."/>
            <person name="Pierce K.A."/>
            <person name="Xavier R.J."/>
            <person name="Alm E.J."/>
        </authorList>
    </citation>
    <scope>NUCLEOTIDE SEQUENCE</scope>
    <source>
        <strain evidence="5">BIOML-A4</strain>
    </source>
</reference>
<proteinExistence type="predicted"/>